<keyword evidence="2" id="KW-0547">Nucleotide-binding</keyword>
<comment type="caution">
    <text evidence="11">The sequence shown here is derived from an EMBL/GenBank/DDBJ whole genome shotgun (WGS) entry which is preliminary data.</text>
</comment>
<evidence type="ECO:0000256" key="5">
    <source>
        <dbReference type="ARBA" id="ARBA00022806"/>
    </source>
</evidence>
<evidence type="ECO:0000256" key="3">
    <source>
        <dbReference type="ARBA" id="ARBA00022763"/>
    </source>
</evidence>
<evidence type="ECO:0000256" key="9">
    <source>
        <dbReference type="ARBA" id="ARBA00023204"/>
    </source>
</evidence>
<feature type="non-terminal residue" evidence="11">
    <location>
        <position position="1"/>
    </location>
</feature>
<dbReference type="PANTHER" id="PTHR30591:SF1">
    <property type="entry name" value="RECBCD ENZYME SUBUNIT RECC"/>
    <property type="match status" value="1"/>
</dbReference>
<evidence type="ECO:0000256" key="7">
    <source>
        <dbReference type="ARBA" id="ARBA00022840"/>
    </source>
</evidence>
<accession>A0ABT5TVT6</accession>
<evidence type="ECO:0000256" key="1">
    <source>
        <dbReference type="ARBA" id="ARBA00022722"/>
    </source>
</evidence>
<name>A0ABT5TVT6_9MICO</name>
<sequence>AGGTVPDDLSWQPELWRRLRDRIGEPSPAERLGEALQLLTEQPRSTDLPDRMSVFGPTRLPEDQLRVLTALAEHRAVHLWLPHPSPALWERVAATAPQRIHGPGPGAASGGAEAPRRRDQPTRAEHPLLASMARDATELQLRLTGAEVT</sequence>
<evidence type="ECO:0000256" key="8">
    <source>
        <dbReference type="ARBA" id="ARBA00023125"/>
    </source>
</evidence>
<dbReference type="EMBL" id="JARACI010000174">
    <property type="protein sequence ID" value="MDD9205001.1"/>
    <property type="molecule type" value="Genomic_DNA"/>
</dbReference>
<keyword evidence="5" id="KW-0347">Helicase</keyword>
<dbReference type="GO" id="GO:0008854">
    <property type="term" value="F:exodeoxyribonuclease V activity"/>
    <property type="evidence" value="ECO:0007669"/>
    <property type="project" value="UniProtKB-EC"/>
</dbReference>
<evidence type="ECO:0000313" key="11">
    <source>
        <dbReference type="EMBL" id="MDD9205001.1"/>
    </source>
</evidence>
<dbReference type="Pfam" id="PF04257">
    <property type="entry name" value="Exonuc_V_gamma"/>
    <property type="match status" value="1"/>
</dbReference>
<keyword evidence="8" id="KW-0238">DNA-binding</keyword>
<proteinExistence type="predicted"/>
<evidence type="ECO:0000256" key="2">
    <source>
        <dbReference type="ARBA" id="ARBA00022741"/>
    </source>
</evidence>
<evidence type="ECO:0000256" key="6">
    <source>
        <dbReference type="ARBA" id="ARBA00022839"/>
    </source>
</evidence>
<gene>
    <name evidence="11" type="ORF">PU560_00810</name>
</gene>
<keyword evidence="12" id="KW-1185">Reference proteome</keyword>
<dbReference type="SUPFAM" id="SSF52540">
    <property type="entry name" value="P-loop containing nucleoside triphosphate hydrolases"/>
    <property type="match status" value="1"/>
</dbReference>
<dbReference type="Gene3D" id="3.40.50.10930">
    <property type="match status" value="1"/>
</dbReference>
<keyword evidence="1" id="KW-0540">Nuclease</keyword>
<keyword evidence="4 11" id="KW-0378">Hydrolase</keyword>
<keyword evidence="7" id="KW-0067">ATP-binding</keyword>
<feature type="non-terminal residue" evidence="11">
    <location>
        <position position="149"/>
    </location>
</feature>
<dbReference type="PANTHER" id="PTHR30591">
    <property type="entry name" value="RECBCD ENZYME SUBUNIT RECC"/>
    <property type="match status" value="1"/>
</dbReference>
<organism evidence="11 12">
    <name type="scientific">Georgenia halotolerans</name>
    <dbReference type="NCBI Taxonomy" id="3028317"/>
    <lineage>
        <taxon>Bacteria</taxon>
        <taxon>Bacillati</taxon>
        <taxon>Actinomycetota</taxon>
        <taxon>Actinomycetes</taxon>
        <taxon>Micrococcales</taxon>
        <taxon>Bogoriellaceae</taxon>
        <taxon>Georgenia</taxon>
    </lineage>
</organism>
<keyword evidence="9" id="KW-0234">DNA repair</keyword>
<dbReference type="InterPro" id="IPR027417">
    <property type="entry name" value="P-loop_NTPase"/>
</dbReference>
<dbReference type="Proteomes" id="UP001165561">
    <property type="component" value="Unassembled WGS sequence"/>
</dbReference>
<feature type="compositionally biased region" description="Basic and acidic residues" evidence="10">
    <location>
        <begin position="114"/>
        <end position="126"/>
    </location>
</feature>
<protein>
    <submittedName>
        <fullName evidence="11">Exodeoxyribonuclease V subunit gamma</fullName>
        <ecNumber evidence="11">3.1.11.5</ecNumber>
    </submittedName>
</protein>
<feature type="region of interest" description="Disordered" evidence="10">
    <location>
        <begin position="96"/>
        <end position="135"/>
    </location>
</feature>
<evidence type="ECO:0000256" key="10">
    <source>
        <dbReference type="SAM" id="MobiDB-lite"/>
    </source>
</evidence>
<evidence type="ECO:0000256" key="4">
    <source>
        <dbReference type="ARBA" id="ARBA00022801"/>
    </source>
</evidence>
<keyword evidence="6" id="KW-0269">Exonuclease</keyword>
<evidence type="ECO:0000313" key="12">
    <source>
        <dbReference type="Proteomes" id="UP001165561"/>
    </source>
</evidence>
<dbReference type="EC" id="3.1.11.5" evidence="11"/>
<keyword evidence="3" id="KW-0227">DNA damage</keyword>
<reference evidence="11" key="1">
    <citation type="submission" date="2023-02" db="EMBL/GenBank/DDBJ databases">
        <title>Georgenia sp.10Sc9-8, isolated from a soil sample collected from the Taklamakan desert.</title>
        <authorList>
            <person name="Liu S."/>
        </authorList>
    </citation>
    <scope>NUCLEOTIDE SEQUENCE</scope>
    <source>
        <strain evidence="11">10Sc9-8</strain>
    </source>
</reference>